<name>A0A3N6RMK5_9CYAN</name>
<dbReference type="CDD" id="cd22366">
    <property type="entry name" value="XisH-like"/>
    <property type="match status" value="1"/>
</dbReference>
<sequence length="138" mass="16106">MSAKDIFHQSVCIAIEKDGWKITNDPLYLKVNDVEFYIDLGAERLIAAEKADQKITIEIKSFLGTSAVTEFHLALGQILNYRLALKLEEPERILYWAIPQDTYEDFFSRQFIQDSLAEYKIKLLIFDSIKQEVVLWKE</sequence>
<dbReference type="EMBL" id="RCBY01000095">
    <property type="protein sequence ID" value="RQH39567.1"/>
    <property type="molecule type" value="Genomic_DNA"/>
</dbReference>
<dbReference type="InterPro" id="IPR011335">
    <property type="entry name" value="Restrct_endonuc-II-like"/>
</dbReference>
<accession>A0A3N6RMK5</accession>
<dbReference type="Proteomes" id="UP000269154">
    <property type="component" value="Unassembled WGS sequence"/>
</dbReference>
<dbReference type="RefSeq" id="WP_124146897.1">
    <property type="nucleotide sequence ID" value="NZ_CAWOKI010000205.1"/>
</dbReference>
<evidence type="ECO:0000313" key="1">
    <source>
        <dbReference type="EMBL" id="RQH39567.1"/>
    </source>
</evidence>
<dbReference type="InterPro" id="IPR011856">
    <property type="entry name" value="tRNA_endonuc-like_dom_sf"/>
</dbReference>
<reference evidence="1 2" key="1">
    <citation type="journal article" date="2018" name="ACS Chem. Biol.">
        <title>Ketoreductase domain dysfunction expands chemodiversity: malyngamide biosynthesis in the cyanobacterium Okeania hirsuta.</title>
        <authorList>
            <person name="Moss N.A."/>
            <person name="Leao T."/>
            <person name="Rankin M."/>
            <person name="McCullough T.M."/>
            <person name="Qu P."/>
            <person name="Korobeynikov A."/>
            <person name="Smith J.L."/>
            <person name="Gerwick L."/>
            <person name="Gerwick W.H."/>
        </authorList>
    </citation>
    <scope>NUCLEOTIDE SEQUENCE [LARGE SCALE GENOMIC DNA]</scope>
    <source>
        <strain evidence="1 2">PAB10Feb10-1</strain>
    </source>
</reference>
<dbReference type="AlphaFoldDB" id="A0A3N6RMK5"/>
<protein>
    <submittedName>
        <fullName evidence="1">Fatty-acid oxidation protein subunit alpha</fullName>
    </submittedName>
</protein>
<dbReference type="Pfam" id="PF08814">
    <property type="entry name" value="XisH"/>
    <property type="match status" value="1"/>
</dbReference>
<comment type="caution">
    <text evidence="1">The sequence shown here is derived from an EMBL/GenBank/DDBJ whole genome shotgun (WGS) entry which is preliminary data.</text>
</comment>
<dbReference type="Gene3D" id="3.40.1350.10">
    <property type="match status" value="1"/>
</dbReference>
<dbReference type="InterPro" id="IPR014919">
    <property type="entry name" value="XisH"/>
</dbReference>
<gene>
    <name evidence="1" type="ORF">D5R40_17110</name>
</gene>
<proteinExistence type="predicted"/>
<evidence type="ECO:0000313" key="2">
    <source>
        <dbReference type="Proteomes" id="UP000269154"/>
    </source>
</evidence>
<dbReference type="OrthoDB" id="456752at2"/>
<organism evidence="1 2">
    <name type="scientific">Okeania hirsuta</name>
    <dbReference type="NCBI Taxonomy" id="1458930"/>
    <lineage>
        <taxon>Bacteria</taxon>
        <taxon>Bacillati</taxon>
        <taxon>Cyanobacteriota</taxon>
        <taxon>Cyanophyceae</taxon>
        <taxon>Oscillatoriophycideae</taxon>
        <taxon>Oscillatoriales</taxon>
        <taxon>Microcoleaceae</taxon>
        <taxon>Okeania</taxon>
    </lineage>
</organism>
<dbReference type="SUPFAM" id="SSF52980">
    <property type="entry name" value="Restriction endonuclease-like"/>
    <property type="match status" value="1"/>
</dbReference>
<keyword evidence="2" id="KW-1185">Reference proteome</keyword>
<dbReference type="GO" id="GO:0003676">
    <property type="term" value="F:nucleic acid binding"/>
    <property type="evidence" value="ECO:0007669"/>
    <property type="project" value="InterPro"/>
</dbReference>